<dbReference type="Pfam" id="PF13624">
    <property type="entry name" value="SurA_N_3"/>
    <property type="match status" value="1"/>
</dbReference>
<evidence type="ECO:0000256" key="1">
    <source>
        <dbReference type="ARBA" id="ARBA00004382"/>
    </source>
</evidence>
<dbReference type="InterPro" id="IPR023058">
    <property type="entry name" value="PPIase_PpiC_CS"/>
</dbReference>
<dbReference type="InterPro" id="IPR000297">
    <property type="entry name" value="PPIase_PpiC"/>
</dbReference>
<dbReference type="InterPro" id="IPR052029">
    <property type="entry name" value="PpiD_chaperone"/>
</dbReference>
<dbReference type="Pfam" id="PF13616">
    <property type="entry name" value="Rotamase_3"/>
    <property type="match status" value="1"/>
</dbReference>
<dbReference type="InterPro" id="IPR027304">
    <property type="entry name" value="Trigger_fact/SurA_dom_sf"/>
</dbReference>
<evidence type="ECO:0000256" key="10">
    <source>
        <dbReference type="ARBA" id="ARBA00042775"/>
    </source>
</evidence>
<dbReference type="PANTHER" id="PTHR47529:SF1">
    <property type="entry name" value="PERIPLASMIC CHAPERONE PPID"/>
    <property type="match status" value="1"/>
</dbReference>
<keyword evidence="3" id="KW-0997">Cell inner membrane</keyword>
<keyword evidence="7" id="KW-0143">Chaperone</keyword>
<keyword evidence="11" id="KW-0413">Isomerase</keyword>
<protein>
    <recommendedName>
        <fullName evidence="9">Periplasmic chaperone PpiD</fullName>
    </recommendedName>
    <alternativeName>
        <fullName evidence="10">Periplasmic folding chaperone</fullName>
    </alternativeName>
</protein>
<gene>
    <name evidence="14" type="ORF">W908_05900</name>
</gene>
<evidence type="ECO:0000256" key="3">
    <source>
        <dbReference type="ARBA" id="ARBA00022519"/>
    </source>
</evidence>
<evidence type="ECO:0000256" key="11">
    <source>
        <dbReference type="PROSITE-ProRule" id="PRU00278"/>
    </source>
</evidence>
<keyword evidence="15" id="KW-1185">Reference proteome</keyword>
<comment type="subcellular location">
    <subcellularLocation>
        <location evidence="1">Cell inner membrane</location>
        <topology evidence="1">Single-pass type II membrane protein</topology>
        <orientation evidence="1">Periplasmic side</orientation>
    </subcellularLocation>
</comment>
<sequence length="614" mass="68717">MLSAIRNKSKGWVAYLIVGLITVPFALFGIQDYVSRSANNSIATVDGEDIDINVYYQELNTQQRNLQQQLGAAYTQEIDDAIKQTLLDSMINEKLIENYANSLDIVTLDDEVKSVIELNQAFSVDGEFSQDRYTQLLRLNSYSPAGYELAQSKSLTREQIKRNLSGSAFMSSIQIDQLNDLASQQREVSYIALNTSNYLDQVSVSKDQISDYFNENRSSFIEGRKVKVDFVELTLDSMDEPENPTNDDLQNLYDDNAELYTNSERRRAQHILVESEELANDLLKQINQGADFAELAKAKSEDSSSSEEGGDLGFFEKELMGAEFDEAAFAMNIGDVSDVVATDYGYFHIIKLTDIEAETMQAFNEVEEQLAALYIKNAKEKMLFSSLEEFINLSYEESLDIVADQFGLELQSSEYFGNGSSLYDAKFVASAFSSSVIDDGDNSEVMEIDSEKFVVLALSDLQSERERDLIEVEDQIESTLKTASAKEVIENIAESIASAFSSGDEQTANKLILENNLEWVSEGWLSRASELPYNVASISFALSKPEEGRHTYSAQSANQLTSLVIDLSGVRVPEEDTNTGISALYLSQENNEMFVTLIRQLRDNAEIRVFSDLL</sequence>
<evidence type="ECO:0000256" key="6">
    <source>
        <dbReference type="ARBA" id="ARBA00023136"/>
    </source>
</evidence>
<dbReference type="EMBL" id="CP006911">
    <property type="protein sequence ID" value="ALE02746.1"/>
    <property type="molecule type" value="Genomic_DNA"/>
</dbReference>
<keyword evidence="6 12" id="KW-0472">Membrane</keyword>
<dbReference type="PROSITE" id="PS01096">
    <property type="entry name" value="PPIC_PPIASE_1"/>
    <property type="match status" value="1"/>
</dbReference>
<feature type="domain" description="PpiC" evidence="13">
    <location>
        <begin position="263"/>
        <end position="353"/>
    </location>
</feature>
<name>A0A0M4L5N7_9GAMM</name>
<dbReference type="Gene3D" id="3.10.50.40">
    <property type="match status" value="1"/>
</dbReference>
<evidence type="ECO:0000256" key="2">
    <source>
        <dbReference type="ARBA" id="ARBA00022475"/>
    </source>
</evidence>
<keyword evidence="2" id="KW-1003">Cell membrane</keyword>
<keyword evidence="5 12" id="KW-1133">Transmembrane helix</keyword>
<evidence type="ECO:0000256" key="5">
    <source>
        <dbReference type="ARBA" id="ARBA00022989"/>
    </source>
</evidence>
<dbReference type="SUPFAM" id="SSF54534">
    <property type="entry name" value="FKBP-like"/>
    <property type="match status" value="1"/>
</dbReference>
<evidence type="ECO:0000256" key="12">
    <source>
        <dbReference type="SAM" id="Phobius"/>
    </source>
</evidence>
<dbReference type="PROSITE" id="PS50198">
    <property type="entry name" value="PPIC_PPIASE_2"/>
    <property type="match status" value="1"/>
</dbReference>
<reference evidence="14 15" key="1">
    <citation type="journal article" date="2015" name="Genome Announc.">
        <title>Genome Sequence of 'Candidatus Thioglobus singularis' Strain PS1, a Mixotroph from the SUP05 Clade of Marine Gammaproteobacteria.</title>
        <authorList>
            <person name="Marshall K.T."/>
            <person name="Morris R.M."/>
        </authorList>
    </citation>
    <scope>NUCLEOTIDE SEQUENCE [LARGE SCALE GENOMIC DNA]</scope>
    <source>
        <strain evidence="14 15">PS1</strain>
    </source>
</reference>
<evidence type="ECO:0000313" key="14">
    <source>
        <dbReference type="EMBL" id="ALE02746.1"/>
    </source>
</evidence>
<feature type="transmembrane region" description="Helical" evidence="12">
    <location>
        <begin position="12"/>
        <end position="30"/>
    </location>
</feature>
<comment type="similarity">
    <text evidence="8">Belongs to the PpiD chaperone family.</text>
</comment>
<keyword evidence="11" id="KW-0697">Rotamase</keyword>
<evidence type="ECO:0000256" key="8">
    <source>
        <dbReference type="ARBA" id="ARBA00038408"/>
    </source>
</evidence>
<evidence type="ECO:0000256" key="4">
    <source>
        <dbReference type="ARBA" id="ARBA00022692"/>
    </source>
</evidence>
<dbReference type="RefSeq" id="WP_053820324.1">
    <property type="nucleotide sequence ID" value="NZ_CP006911.1"/>
</dbReference>
<dbReference type="Proteomes" id="UP000068905">
    <property type="component" value="Chromosome"/>
</dbReference>
<dbReference type="SUPFAM" id="SSF109998">
    <property type="entry name" value="Triger factor/SurA peptide-binding domain-like"/>
    <property type="match status" value="1"/>
</dbReference>
<dbReference type="OrthoDB" id="9812372at2"/>
<dbReference type="STRING" id="1125411.W908_05900"/>
<dbReference type="GO" id="GO:0003755">
    <property type="term" value="F:peptidyl-prolyl cis-trans isomerase activity"/>
    <property type="evidence" value="ECO:0007669"/>
    <property type="project" value="UniProtKB-KW"/>
</dbReference>
<dbReference type="PANTHER" id="PTHR47529">
    <property type="entry name" value="PEPTIDYL-PROLYL CIS-TRANS ISOMERASE D"/>
    <property type="match status" value="1"/>
</dbReference>
<evidence type="ECO:0000259" key="13">
    <source>
        <dbReference type="PROSITE" id="PS50198"/>
    </source>
</evidence>
<dbReference type="AlphaFoldDB" id="A0A0M4L5N7"/>
<dbReference type="GO" id="GO:0005886">
    <property type="term" value="C:plasma membrane"/>
    <property type="evidence" value="ECO:0007669"/>
    <property type="project" value="UniProtKB-SubCell"/>
</dbReference>
<evidence type="ECO:0000313" key="15">
    <source>
        <dbReference type="Proteomes" id="UP000068905"/>
    </source>
</evidence>
<keyword evidence="4 12" id="KW-0812">Transmembrane</keyword>
<dbReference type="KEGG" id="tsn:W908_05900"/>
<dbReference type="Gene3D" id="1.10.8.1040">
    <property type="match status" value="1"/>
</dbReference>
<organism evidence="14 15">
    <name type="scientific">Candidatus Pseudothioglobus singularis PS1</name>
    <dbReference type="NCBI Taxonomy" id="1125411"/>
    <lineage>
        <taxon>Bacteria</taxon>
        <taxon>Pseudomonadati</taxon>
        <taxon>Pseudomonadota</taxon>
        <taxon>Gammaproteobacteria</taxon>
        <taxon>Candidatus Pseudothioglobaceae</taxon>
        <taxon>Candidatus Pseudothioglobus</taxon>
    </lineage>
</organism>
<evidence type="ECO:0000256" key="7">
    <source>
        <dbReference type="ARBA" id="ARBA00023186"/>
    </source>
</evidence>
<accession>A0A0M4L5N7</accession>
<proteinExistence type="inferred from homology"/>
<dbReference type="InterPro" id="IPR046357">
    <property type="entry name" value="PPIase_dom_sf"/>
</dbReference>
<evidence type="ECO:0000256" key="9">
    <source>
        <dbReference type="ARBA" id="ARBA00040743"/>
    </source>
</evidence>